<evidence type="ECO:0000313" key="2">
    <source>
        <dbReference type="Proteomes" id="UP000636888"/>
    </source>
</evidence>
<dbReference type="EMBL" id="JAEMHM010000021">
    <property type="protein sequence ID" value="MBJ6727263.1"/>
    <property type="molecule type" value="Genomic_DNA"/>
</dbReference>
<keyword evidence="2" id="KW-1185">Reference proteome</keyword>
<dbReference type="AlphaFoldDB" id="A0A8J7M2U0"/>
<name>A0A8J7M2U0_9BACT</name>
<evidence type="ECO:0008006" key="3">
    <source>
        <dbReference type="Google" id="ProtNLM"/>
    </source>
</evidence>
<dbReference type="PROSITE" id="PS51257">
    <property type="entry name" value="PROKAR_LIPOPROTEIN"/>
    <property type="match status" value="1"/>
</dbReference>
<protein>
    <recommendedName>
        <fullName evidence="3">Lipoprotein</fullName>
    </recommendedName>
</protein>
<dbReference type="RefSeq" id="WP_199386172.1">
    <property type="nucleotide sequence ID" value="NZ_JAEMHM010000021.1"/>
</dbReference>
<reference evidence="1" key="1">
    <citation type="submission" date="2020-12" db="EMBL/GenBank/DDBJ databases">
        <title>Geomonas sp. Red875, isolated from river sediment.</title>
        <authorList>
            <person name="Xu Z."/>
            <person name="Zhang Z."/>
            <person name="Masuda Y."/>
            <person name="Itoh H."/>
            <person name="Senoo K."/>
        </authorList>
    </citation>
    <scope>NUCLEOTIDE SEQUENCE</scope>
    <source>
        <strain evidence="1">Red875</strain>
    </source>
</reference>
<gene>
    <name evidence="1" type="ORF">JFN93_21335</name>
</gene>
<organism evidence="1 2">
    <name type="scientific">Geomesophilobacter sediminis</name>
    <dbReference type="NCBI Taxonomy" id="2798584"/>
    <lineage>
        <taxon>Bacteria</taxon>
        <taxon>Pseudomonadati</taxon>
        <taxon>Thermodesulfobacteriota</taxon>
        <taxon>Desulfuromonadia</taxon>
        <taxon>Geobacterales</taxon>
        <taxon>Geobacteraceae</taxon>
        <taxon>Geomesophilobacter</taxon>
    </lineage>
</organism>
<proteinExistence type="predicted"/>
<evidence type="ECO:0000313" key="1">
    <source>
        <dbReference type="EMBL" id="MBJ6727263.1"/>
    </source>
</evidence>
<comment type="caution">
    <text evidence="1">The sequence shown here is derived from an EMBL/GenBank/DDBJ whole genome shotgun (WGS) entry which is preliminary data.</text>
</comment>
<accession>A0A8J7M2U0</accession>
<dbReference type="Proteomes" id="UP000636888">
    <property type="component" value="Unassembled WGS sequence"/>
</dbReference>
<sequence>MKARKTRWIGMIAVGLLLAGCGVDWFPDDSGKTFNNNSTASTSPTPTFSWPAQTVTLANAPLQDFETPEVTINGTSATGWPLSLRSTPAGAGTAVLINGSSYVLNTLGDGTTLATVKPGDTLKVYIKPTLTQNASVYTKVVLGTYSTAGVYTTTIKLTTVP</sequence>